<dbReference type="EMBL" id="JYKN01002804">
    <property type="protein sequence ID" value="KKK15112.1"/>
    <property type="molecule type" value="Genomic_DNA"/>
</dbReference>
<organism evidence="12 13">
    <name type="scientific">Aspergillus ochraceoroseus</name>
    <dbReference type="NCBI Taxonomy" id="138278"/>
    <lineage>
        <taxon>Eukaryota</taxon>
        <taxon>Fungi</taxon>
        <taxon>Dikarya</taxon>
        <taxon>Ascomycota</taxon>
        <taxon>Pezizomycotina</taxon>
        <taxon>Eurotiomycetes</taxon>
        <taxon>Eurotiomycetidae</taxon>
        <taxon>Eurotiales</taxon>
        <taxon>Aspergillaceae</taxon>
        <taxon>Aspergillus</taxon>
        <taxon>Aspergillus subgen. Nidulantes</taxon>
    </lineage>
</organism>
<dbReference type="OrthoDB" id="3231855at2759"/>
<evidence type="ECO:0000256" key="10">
    <source>
        <dbReference type="SAM" id="MobiDB-lite"/>
    </source>
</evidence>
<evidence type="ECO:0000256" key="2">
    <source>
        <dbReference type="ARBA" id="ARBA00007891"/>
    </source>
</evidence>
<keyword evidence="7" id="KW-0653">Protein transport</keyword>
<gene>
    <name evidence="12" type="ORF">AOCH_004742</name>
</gene>
<dbReference type="VEuPathDB" id="FungiDB:P175DRAFT_0403766"/>
<dbReference type="GO" id="GO:0015031">
    <property type="term" value="P:protein transport"/>
    <property type="evidence" value="ECO:0007669"/>
    <property type="project" value="UniProtKB-KW"/>
</dbReference>
<keyword evidence="5" id="KW-0256">Endoplasmic reticulum</keyword>
<feature type="compositionally biased region" description="Low complexity" evidence="10">
    <location>
        <begin position="228"/>
        <end position="249"/>
    </location>
</feature>
<dbReference type="GO" id="GO:0031201">
    <property type="term" value="C:SNARE complex"/>
    <property type="evidence" value="ECO:0007669"/>
    <property type="project" value="TreeGrafter"/>
</dbReference>
<sequence>MTLTTYPATTDPSDLAALNLSRLLTRLEHNLLSPNADLQPLQRSEYQRMRVGANIEYARTHLQALERSLSQVKPVDRRHDLQSSLIRNKQTLKRLQNVLDEIQAEMDARSSARSSEYGEDTDFDDEDDNDTNDEGSIDEEDLLGTPSTTTEEGSREDVTLEDDVTTSGPGPRITATPTATVTTIHKEEMNQQPTTTTISSNTSATATPIATLRNRHHTSLAPPPLPPSSTAAATGTCLHPSTTTTSSPDSHPPTKAQETEVALSSDRLEQETLTTSLLSLATQLKTSSQAFHDSLEAEKSVLTRAVDGLDRTTGNMKTAEQRMGMLRRMTEGKGWWGRMMLYAWIFGLWVVAVLIVFVGPKLRF</sequence>
<dbReference type="InterPro" id="IPR018247">
    <property type="entry name" value="EF_Hand_1_Ca_BS"/>
</dbReference>
<evidence type="ECO:0000256" key="11">
    <source>
        <dbReference type="SAM" id="Phobius"/>
    </source>
</evidence>
<feature type="compositionally biased region" description="Acidic residues" evidence="10">
    <location>
        <begin position="117"/>
        <end position="142"/>
    </location>
</feature>
<evidence type="ECO:0000256" key="9">
    <source>
        <dbReference type="ARBA" id="ARBA00023136"/>
    </source>
</evidence>
<evidence type="ECO:0000256" key="5">
    <source>
        <dbReference type="ARBA" id="ARBA00022824"/>
    </source>
</evidence>
<dbReference type="InterPro" id="IPR019150">
    <property type="entry name" value="Vesicle_transport_protein_Use1"/>
</dbReference>
<feature type="transmembrane region" description="Helical" evidence="11">
    <location>
        <begin position="335"/>
        <end position="358"/>
    </location>
</feature>
<comment type="caution">
    <text evidence="12">The sequence shown here is derived from an EMBL/GenBank/DDBJ whole genome shotgun (WGS) entry which is preliminary data.</text>
</comment>
<evidence type="ECO:0000256" key="3">
    <source>
        <dbReference type="ARBA" id="ARBA00022448"/>
    </source>
</evidence>
<feature type="region of interest" description="Disordered" evidence="10">
    <location>
        <begin position="106"/>
        <end position="204"/>
    </location>
</feature>
<evidence type="ECO:0000313" key="12">
    <source>
        <dbReference type="EMBL" id="KKK15112.1"/>
    </source>
</evidence>
<keyword evidence="9 11" id="KW-0472">Membrane</keyword>
<evidence type="ECO:0000256" key="1">
    <source>
        <dbReference type="ARBA" id="ARBA00004163"/>
    </source>
</evidence>
<feature type="compositionally biased region" description="Low complexity" evidence="10">
    <location>
        <begin position="174"/>
        <end position="183"/>
    </location>
</feature>
<comment type="subcellular location">
    <subcellularLocation>
        <location evidence="1">Endoplasmic reticulum membrane</location>
        <topology evidence="1">Single-pass type IV membrane protein</topology>
    </subcellularLocation>
</comment>
<keyword evidence="6" id="KW-0931">ER-Golgi transport</keyword>
<feature type="region of interest" description="Disordered" evidence="10">
    <location>
        <begin position="216"/>
        <end position="266"/>
    </location>
</feature>
<evidence type="ECO:0008006" key="14">
    <source>
        <dbReference type="Google" id="ProtNLM"/>
    </source>
</evidence>
<dbReference type="GO" id="GO:0005484">
    <property type="term" value="F:SNAP receptor activity"/>
    <property type="evidence" value="ECO:0007669"/>
    <property type="project" value="TreeGrafter"/>
</dbReference>
<keyword evidence="3" id="KW-0813">Transport</keyword>
<dbReference type="Proteomes" id="UP000034947">
    <property type="component" value="Unassembled WGS sequence"/>
</dbReference>
<reference evidence="12 13" key="1">
    <citation type="submission" date="2015-02" db="EMBL/GenBank/DDBJ databases">
        <title>Draft Genome Sequences of Two Closely-Related Aflatoxigenic Aspergillus Species Obtained from the Cote d'Ivoire.</title>
        <authorList>
            <person name="Moore G.G."/>
            <person name="Beltz S.B."/>
            <person name="Mack B.M."/>
        </authorList>
    </citation>
    <scope>NUCLEOTIDE SEQUENCE [LARGE SCALE GENOMIC DNA]</scope>
    <source>
        <strain evidence="12 13">SRRC1432</strain>
    </source>
</reference>
<keyword evidence="4 11" id="KW-0812">Transmembrane</keyword>
<name>A0A0F8WV23_9EURO</name>
<proteinExistence type="inferred from homology"/>
<dbReference type="PANTHER" id="PTHR13050:SF7">
    <property type="entry name" value="VESICLE TRANSPORT PROTEIN USE1"/>
    <property type="match status" value="1"/>
</dbReference>
<evidence type="ECO:0000256" key="8">
    <source>
        <dbReference type="ARBA" id="ARBA00022989"/>
    </source>
</evidence>
<evidence type="ECO:0000256" key="7">
    <source>
        <dbReference type="ARBA" id="ARBA00022927"/>
    </source>
</evidence>
<dbReference type="AlphaFoldDB" id="A0A0F8WV23"/>
<dbReference type="PANTHER" id="PTHR13050">
    <property type="entry name" value="USE1-LIKE PROTEIN"/>
    <property type="match status" value="1"/>
</dbReference>
<dbReference type="GO" id="GO:0006890">
    <property type="term" value="P:retrograde vesicle-mediated transport, Golgi to endoplasmic reticulum"/>
    <property type="evidence" value="ECO:0007669"/>
    <property type="project" value="TreeGrafter"/>
</dbReference>
<protein>
    <recommendedName>
        <fullName evidence="14">Synaptobrevin</fullName>
    </recommendedName>
</protein>
<feature type="compositionally biased region" description="Low complexity" evidence="10">
    <location>
        <begin position="190"/>
        <end position="204"/>
    </location>
</feature>
<keyword evidence="8 11" id="KW-1133">Transmembrane helix</keyword>
<dbReference type="PROSITE" id="PS00018">
    <property type="entry name" value="EF_HAND_1"/>
    <property type="match status" value="1"/>
</dbReference>
<evidence type="ECO:0000256" key="6">
    <source>
        <dbReference type="ARBA" id="ARBA00022892"/>
    </source>
</evidence>
<evidence type="ECO:0000313" key="13">
    <source>
        <dbReference type="Proteomes" id="UP000034947"/>
    </source>
</evidence>
<keyword evidence="13" id="KW-1185">Reference proteome</keyword>
<comment type="similarity">
    <text evidence="2">Belongs to the USE1 family.</text>
</comment>
<accession>A0A0F8WV23</accession>
<evidence type="ECO:0000256" key="4">
    <source>
        <dbReference type="ARBA" id="ARBA00022692"/>
    </source>
</evidence>
<dbReference type="GO" id="GO:0005789">
    <property type="term" value="C:endoplasmic reticulum membrane"/>
    <property type="evidence" value="ECO:0007669"/>
    <property type="project" value="UniProtKB-SubCell"/>
</dbReference>